<dbReference type="InterPro" id="IPR008775">
    <property type="entry name" value="Phytyl_CoA_dOase-like"/>
</dbReference>
<sequence length="313" mass="34786">MSSAHDNSGMSDMERYLFDLNGFIIVRNVFTADEIARANAAIDARSERIVERKGDLRLGGNKGDPLAGDGVTGRADLGGMLEWPAPDRDLFRSVLTHPKLVPYYHALVGEAYRMDHLPLLIQQAPGADGFVFHGGKMNDDGTWCDELAYHWNQGRMYNRLLAVSVALTRTEPGDGGFCVVRGSHKSNLPCPPSIQRYEEHRDLVDNPGLEPGDVLFFTEASTHGTLPWSAEHTRRAALYRFAPATSAYGRAYLTPQHWGGMDNLTDAERAVLEPPYHQRLDRPALTMGGTVAGQRRAEFKKEHDAKVFGSKYF</sequence>
<dbReference type="EMBL" id="CP001576">
    <property type="protein sequence ID" value="ACO69701.1"/>
    <property type="molecule type" value="Genomic_DNA"/>
</dbReference>
<evidence type="ECO:0008006" key="6">
    <source>
        <dbReference type="Google" id="ProtNLM"/>
    </source>
</evidence>
<dbReference type="RefSeq" id="XP_002508443.1">
    <property type="nucleotide sequence ID" value="XM_002508397.1"/>
</dbReference>
<protein>
    <recommendedName>
        <fullName evidence="6">Phytanoyl-CoA dioxygenase family protein</fullName>
    </recommendedName>
</protein>
<accession>C1FID3</accession>
<evidence type="ECO:0000256" key="1">
    <source>
        <dbReference type="ARBA" id="ARBA00001962"/>
    </source>
</evidence>
<dbReference type="Pfam" id="PF05721">
    <property type="entry name" value="PhyH"/>
    <property type="match status" value="1"/>
</dbReference>
<dbReference type="AlphaFoldDB" id="C1FID3"/>
<evidence type="ECO:0000313" key="5">
    <source>
        <dbReference type="Proteomes" id="UP000002009"/>
    </source>
</evidence>
<comment type="cofactor">
    <cofactor evidence="1">
        <name>Fe cation</name>
        <dbReference type="ChEBI" id="CHEBI:24875"/>
    </cofactor>
</comment>
<keyword evidence="2" id="KW-0479">Metal-binding</keyword>
<dbReference type="Gene3D" id="2.60.120.620">
    <property type="entry name" value="q2cbj1_9rhob like domain"/>
    <property type="match status" value="1"/>
</dbReference>
<reference evidence="4 5" key="1">
    <citation type="journal article" date="2009" name="Science">
        <title>Green evolution and dynamic adaptations revealed by genomes of the marine picoeukaryotes Micromonas.</title>
        <authorList>
            <person name="Worden A.Z."/>
            <person name="Lee J.H."/>
            <person name="Mock T."/>
            <person name="Rouze P."/>
            <person name="Simmons M.P."/>
            <person name="Aerts A.L."/>
            <person name="Allen A.E."/>
            <person name="Cuvelier M.L."/>
            <person name="Derelle E."/>
            <person name="Everett M.V."/>
            <person name="Foulon E."/>
            <person name="Grimwood J."/>
            <person name="Gundlach H."/>
            <person name="Henrissat B."/>
            <person name="Napoli C."/>
            <person name="McDonald S.M."/>
            <person name="Parker M.S."/>
            <person name="Rombauts S."/>
            <person name="Salamov A."/>
            <person name="Von Dassow P."/>
            <person name="Badger J.H."/>
            <person name="Coutinho P.M."/>
            <person name="Demir E."/>
            <person name="Dubchak I."/>
            <person name="Gentemann C."/>
            <person name="Eikrem W."/>
            <person name="Gready J.E."/>
            <person name="John U."/>
            <person name="Lanier W."/>
            <person name="Lindquist E.A."/>
            <person name="Lucas S."/>
            <person name="Mayer K.F."/>
            <person name="Moreau H."/>
            <person name="Not F."/>
            <person name="Otillar R."/>
            <person name="Panaud O."/>
            <person name="Pangilinan J."/>
            <person name="Paulsen I."/>
            <person name="Piegu B."/>
            <person name="Poliakov A."/>
            <person name="Robbens S."/>
            <person name="Schmutz J."/>
            <person name="Toulza E."/>
            <person name="Wyss T."/>
            <person name="Zelensky A."/>
            <person name="Zhou K."/>
            <person name="Armbrust E.V."/>
            <person name="Bhattacharya D."/>
            <person name="Goodenough U.W."/>
            <person name="Van de Peer Y."/>
            <person name="Grigoriev I.V."/>
        </authorList>
    </citation>
    <scope>NUCLEOTIDE SEQUENCE [LARGE SCALE GENOMIC DNA]</scope>
    <source>
        <strain evidence="5">RCC299 / NOUM17</strain>
    </source>
</reference>
<dbReference type="KEGG" id="mis:MICPUN_102636"/>
<dbReference type="eggNOG" id="ENOG502QQ7F">
    <property type="taxonomic scope" value="Eukaryota"/>
</dbReference>
<proteinExistence type="predicted"/>
<keyword evidence="5" id="KW-1185">Reference proteome</keyword>
<dbReference type="PANTHER" id="PTHR20883">
    <property type="entry name" value="PHYTANOYL-COA DIOXYGENASE DOMAIN CONTAINING 1"/>
    <property type="match status" value="1"/>
</dbReference>
<dbReference type="GeneID" id="8246721"/>
<evidence type="ECO:0000313" key="4">
    <source>
        <dbReference type="EMBL" id="ACO69701.1"/>
    </source>
</evidence>
<dbReference type="OMA" id="QQIYEAG"/>
<evidence type="ECO:0000256" key="3">
    <source>
        <dbReference type="ARBA" id="ARBA00023004"/>
    </source>
</evidence>
<keyword evidence="3" id="KW-0408">Iron</keyword>
<evidence type="ECO:0000256" key="2">
    <source>
        <dbReference type="ARBA" id="ARBA00022723"/>
    </source>
</evidence>
<dbReference type="InParanoid" id="C1FID3"/>
<organism evidence="4 5">
    <name type="scientific">Micromonas commoda (strain RCC299 / NOUM17 / CCMP2709)</name>
    <name type="common">Picoplanktonic green alga</name>
    <dbReference type="NCBI Taxonomy" id="296587"/>
    <lineage>
        <taxon>Eukaryota</taxon>
        <taxon>Viridiplantae</taxon>
        <taxon>Chlorophyta</taxon>
        <taxon>Mamiellophyceae</taxon>
        <taxon>Mamiellales</taxon>
        <taxon>Mamiellaceae</taxon>
        <taxon>Micromonas</taxon>
    </lineage>
</organism>
<dbReference type="SUPFAM" id="SSF51197">
    <property type="entry name" value="Clavaminate synthase-like"/>
    <property type="match status" value="1"/>
</dbReference>
<name>C1FID3_MICCC</name>
<gene>
    <name evidence="4" type="ORF">MICPUN_102636</name>
</gene>
<dbReference type="PANTHER" id="PTHR20883:SF15">
    <property type="entry name" value="PHYTANOYL-COA DIOXYGENASE DOMAIN-CONTAINING PROTEIN 1"/>
    <property type="match status" value="1"/>
</dbReference>
<dbReference type="OrthoDB" id="2328924at2759"/>
<dbReference type="GO" id="GO:0046872">
    <property type="term" value="F:metal ion binding"/>
    <property type="evidence" value="ECO:0007669"/>
    <property type="project" value="UniProtKB-KW"/>
</dbReference>
<dbReference type="Proteomes" id="UP000002009">
    <property type="component" value="Chromosome 10"/>
</dbReference>